<feature type="modified residue" description="Phosphohistidine" evidence="2">
    <location>
        <position position="53"/>
    </location>
</feature>
<protein>
    <submittedName>
        <fullName evidence="4">Hpt domain-containing protein</fullName>
    </submittedName>
</protein>
<dbReference type="PROSITE" id="PS50894">
    <property type="entry name" value="HPT"/>
    <property type="match status" value="1"/>
</dbReference>
<evidence type="ECO:0000256" key="2">
    <source>
        <dbReference type="PROSITE-ProRule" id="PRU00110"/>
    </source>
</evidence>
<evidence type="ECO:0000259" key="3">
    <source>
        <dbReference type="PROSITE" id="PS50894"/>
    </source>
</evidence>
<reference evidence="4 5" key="1">
    <citation type="submission" date="2022-07" db="EMBL/GenBank/DDBJ databases">
        <title>Photobacterium pectinilyticum sp. nov., a marine bacterium isolated from surface seawater of Qingdao offshore.</title>
        <authorList>
            <person name="Wang X."/>
        </authorList>
    </citation>
    <scope>NUCLEOTIDE SEQUENCE [LARGE SCALE GENOMIC DNA]</scope>
    <source>
        <strain evidence="4 5">ZSDE20</strain>
    </source>
</reference>
<dbReference type="RefSeq" id="WP_255044124.1">
    <property type="nucleotide sequence ID" value="NZ_JANEYT010000054.1"/>
</dbReference>
<dbReference type="Pfam" id="PF01627">
    <property type="entry name" value="Hpt"/>
    <property type="match status" value="1"/>
</dbReference>
<accession>A0ABT1N5M8</accession>
<dbReference type="Proteomes" id="UP001524460">
    <property type="component" value="Unassembled WGS sequence"/>
</dbReference>
<keyword evidence="1" id="KW-0902">Two-component regulatory system</keyword>
<gene>
    <name evidence="4" type="ORF">NHN17_18480</name>
</gene>
<sequence>MIDYNAFTEAMDGDEEMMSMIIDLYGAEHGEDIDLITGLYASKNIEGLYQAVHSLKGVLLTLCEDNASQQLETIERLCKQGQMPSKDLIDNVLAEVANVNSQVESLSLAN</sequence>
<dbReference type="SUPFAM" id="SSF47226">
    <property type="entry name" value="Histidine-containing phosphotransfer domain, HPT domain"/>
    <property type="match status" value="1"/>
</dbReference>
<keyword evidence="2" id="KW-0597">Phosphoprotein</keyword>
<keyword evidence="5" id="KW-1185">Reference proteome</keyword>
<evidence type="ECO:0000256" key="1">
    <source>
        <dbReference type="ARBA" id="ARBA00023012"/>
    </source>
</evidence>
<organism evidence="4 5">
    <name type="scientific">Photobacterium pectinilyticum</name>
    <dbReference type="NCBI Taxonomy" id="2906793"/>
    <lineage>
        <taxon>Bacteria</taxon>
        <taxon>Pseudomonadati</taxon>
        <taxon>Pseudomonadota</taxon>
        <taxon>Gammaproteobacteria</taxon>
        <taxon>Vibrionales</taxon>
        <taxon>Vibrionaceae</taxon>
        <taxon>Photobacterium</taxon>
    </lineage>
</organism>
<evidence type="ECO:0000313" key="4">
    <source>
        <dbReference type="EMBL" id="MCQ1060036.1"/>
    </source>
</evidence>
<name>A0ABT1N5M8_9GAMM</name>
<feature type="domain" description="HPt" evidence="3">
    <location>
        <begin position="14"/>
        <end position="106"/>
    </location>
</feature>
<evidence type="ECO:0000313" key="5">
    <source>
        <dbReference type="Proteomes" id="UP001524460"/>
    </source>
</evidence>
<dbReference type="InterPro" id="IPR008207">
    <property type="entry name" value="Sig_transdc_His_kin_Hpt_dom"/>
</dbReference>
<comment type="caution">
    <text evidence="4">The sequence shown here is derived from an EMBL/GenBank/DDBJ whole genome shotgun (WGS) entry which is preliminary data.</text>
</comment>
<dbReference type="EMBL" id="JANEYT010000054">
    <property type="protein sequence ID" value="MCQ1060036.1"/>
    <property type="molecule type" value="Genomic_DNA"/>
</dbReference>
<dbReference type="InterPro" id="IPR036641">
    <property type="entry name" value="HPT_dom_sf"/>
</dbReference>
<dbReference type="Gene3D" id="1.20.120.160">
    <property type="entry name" value="HPT domain"/>
    <property type="match status" value="1"/>
</dbReference>
<proteinExistence type="predicted"/>